<proteinExistence type="predicted"/>
<evidence type="ECO:0000313" key="1">
    <source>
        <dbReference type="EMBL" id="SCZ84806.1"/>
    </source>
</evidence>
<reference evidence="1 2" key="1">
    <citation type="submission" date="2016-10" db="EMBL/GenBank/DDBJ databases">
        <authorList>
            <person name="de Groot N.N."/>
        </authorList>
    </citation>
    <scope>NUCLEOTIDE SEQUENCE [LARGE SCALE GENOMIC DNA]</scope>
    <source>
        <strain evidence="1">1</strain>
    </source>
</reference>
<protein>
    <submittedName>
        <fullName evidence="1">Uncharacterized protein</fullName>
    </submittedName>
</protein>
<evidence type="ECO:0000313" key="2">
    <source>
        <dbReference type="Proteomes" id="UP000198729"/>
    </source>
</evidence>
<organism evidence="1 2">
    <name type="scientific">Nitrosomonas mobilis</name>
    <dbReference type="NCBI Taxonomy" id="51642"/>
    <lineage>
        <taxon>Bacteria</taxon>
        <taxon>Pseudomonadati</taxon>
        <taxon>Pseudomonadota</taxon>
        <taxon>Betaproteobacteria</taxon>
        <taxon>Nitrosomonadales</taxon>
        <taxon>Nitrosomonadaceae</taxon>
        <taxon>Nitrosomonas</taxon>
    </lineage>
</organism>
<dbReference type="EMBL" id="FMWO01000032">
    <property type="protein sequence ID" value="SCZ84806.1"/>
    <property type="molecule type" value="Genomic_DNA"/>
</dbReference>
<gene>
    <name evidence="1" type="ORF">NSMM_260102</name>
</gene>
<accession>A0A1G5SC81</accession>
<keyword evidence="2" id="KW-1185">Reference proteome</keyword>
<dbReference type="STRING" id="51642.NSMM_260102"/>
<dbReference type="Proteomes" id="UP000198729">
    <property type="component" value="Unassembled WGS sequence"/>
</dbReference>
<name>A0A1G5SC81_9PROT</name>
<dbReference type="AlphaFoldDB" id="A0A1G5SC81"/>
<sequence>MTTSTGNSDKTHLFLTPLYPTPLSIATQIDLESFKRLQTQKVIPIK</sequence>